<dbReference type="RefSeq" id="WP_142600935.1">
    <property type="nucleotide sequence ID" value="NZ_FXSZ01000001.1"/>
</dbReference>
<keyword evidence="2" id="KW-1185">Reference proteome</keyword>
<sequence length="74" mass="8414">MKNCIILSFCEEHITAVPGSVIKYWNVYRLLCKNGFIEIKPDHSVTKVLKSYVSDSSDWAQRTKKSSPSPTISH</sequence>
<dbReference type="EMBL" id="FXSZ01000001">
    <property type="protein sequence ID" value="SMO37598.1"/>
    <property type="molecule type" value="Genomic_DNA"/>
</dbReference>
<evidence type="ECO:0000313" key="1">
    <source>
        <dbReference type="EMBL" id="SMO37598.1"/>
    </source>
</evidence>
<accession>A0A521ARZ6</accession>
<evidence type="ECO:0000313" key="2">
    <source>
        <dbReference type="Proteomes" id="UP000315971"/>
    </source>
</evidence>
<reference evidence="1 2" key="1">
    <citation type="submission" date="2017-05" db="EMBL/GenBank/DDBJ databases">
        <authorList>
            <person name="Varghese N."/>
            <person name="Submissions S."/>
        </authorList>
    </citation>
    <scope>NUCLEOTIDE SEQUENCE [LARGE SCALE GENOMIC DNA]</scope>
    <source>
        <strain evidence="1 2">DSM 21342</strain>
    </source>
</reference>
<protein>
    <submittedName>
        <fullName evidence="1">Uncharacterized protein</fullName>
    </submittedName>
</protein>
<organism evidence="1 2">
    <name type="scientific">Solitalea koreensis</name>
    <dbReference type="NCBI Taxonomy" id="543615"/>
    <lineage>
        <taxon>Bacteria</taxon>
        <taxon>Pseudomonadati</taxon>
        <taxon>Bacteroidota</taxon>
        <taxon>Sphingobacteriia</taxon>
        <taxon>Sphingobacteriales</taxon>
        <taxon>Sphingobacteriaceae</taxon>
        <taxon>Solitalea</taxon>
    </lineage>
</organism>
<dbReference type="AlphaFoldDB" id="A0A521ARZ6"/>
<proteinExistence type="predicted"/>
<gene>
    <name evidence="1" type="ORF">SAMN06265350_101355</name>
</gene>
<dbReference type="Proteomes" id="UP000315971">
    <property type="component" value="Unassembled WGS sequence"/>
</dbReference>
<name>A0A521ARZ6_9SPHI</name>